<proteinExistence type="inferred from homology"/>
<name>A0A1G2PD05_9BACT</name>
<dbReference type="Proteomes" id="UP000178869">
    <property type="component" value="Unassembled WGS sequence"/>
</dbReference>
<dbReference type="InterPro" id="IPR036049">
    <property type="entry name" value="Ribosomal_uL29_sf"/>
</dbReference>
<dbReference type="GO" id="GO:0003735">
    <property type="term" value="F:structural constituent of ribosome"/>
    <property type="evidence" value="ECO:0007669"/>
    <property type="project" value="InterPro"/>
</dbReference>
<dbReference type="Gene3D" id="1.10.287.310">
    <property type="match status" value="1"/>
</dbReference>
<keyword evidence="3 5" id="KW-0687">Ribonucleoprotein</keyword>
<evidence type="ECO:0000256" key="4">
    <source>
        <dbReference type="ARBA" id="ARBA00035204"/>
    </source>
</evidence>
<dbReference type="InterPro" id="IPR001854">
    <property type="entry name" value="Ribosomal_uL29"/>
</dbReference>
<gene>
    <name evidence="5" type="primary">rpmC</name>
    <name evidence="6" type="ORF">A2828_03310</name>
</gene>
<evidence type="ECO:0000256" key="3">
    <source>
        <dbReference type="ARBA" id="ARBA00023274"/>
    </source>
</evidence>
<dbReference type="GO" id="GO:0006412">
    <property type="term" value="P:translation"/>
    <property type="evidence" value="ECO:0007669"/>
    <property type="project" value="UniProtKB-UniRule"/>
</dbReference>
<keyword evidence="2 5" id="KW-0689">Ribosomal protein</keyword>
<evidence type="ECO:0000256" key="5">
    <source>
        <dbReference type="HAMAP-Rule" id="MF_00374"/>
    </source>
</evidence>
<dbReference type="GO" id="GO:1990904">
    <property type="term" value="C:ribonucleoprotein complex"/>
    <property type="evidence" value="ECO:0007669"/>
    <property type="project" value="UniProtKB-KW"/>
</dbReference>
<dbReference type="AlphaFoldDB" id="A0A1G2PD05"/>
<protein>
    <recommendedName>
        <fullName evidence="4 5">Large ribosomal subunit protein uL29</fullName>
    </recommendedName>
</protein>
<dbReference type="NCBIfam" id="TIGR00012">
    <property type="entry name" value="L29"/>
    <property type="match status" value="1"/>
</dbReference>
<evidence type="ECO:0000313" key="6">
    <source>
        <dbReference type="EMBL" id="OHA46214.1"/>
    </source>
</evidence>
<dbReference type="HAMAP" id="MF_00374">
    <property type="entry name" value="Ribosomal_uL29"/>
    <property type="match status" value="1"/>
</dbReference>
<comment type="similarity">
    <text evidence="1 5">Belongs to the universal ribosomal protein uL29 family.</text>
</comment>
<reference evidence="6 7" key="1">
    <citation type="journal article" date="2016" name="Nat. Commun.">
        <title>Thousands of microbial genomes shed light on interconnected biogeochemical processes in an aquifer system.</title>
        <authorList>
            <person name="Anantharaman K."/>
            <person name="Brown C.T."/>
            <person name="Hug L.A."/>
            <person name="Sharon I."/>
            <person name="Castelle C.J."/>
            <person name="Probst A.J."/>
            <person name="Thomas B.C."/>
            <person name="Singh A."/>
            <person name="Wilkins M.J."/>
            <person name="Karaoz U."/>
            <person name="Brodie E.L."/>
            <person name="Williams K.H."/>
            <person name="Hubbard S.S."/>
            <person name="Banfield J.F."/>
        </authorList>
    </citation>
    <scope>NUCLEOTIDE SEQUENCE [LARGE SCALE GENOMIC DNA]</scope>
</reference>
<dbReference type="SUPFAM" id="SSF46561">
    <property type="entry name" value="Ribosomal protein L29 (L29p)"/>
    <property type="match status" value="1"/>
</dbReference>
<dbReference type="GO" id="GO:0005840">
    <property type="term" value="C:ribosome"/>
    <property type="evidence" value="ECO:0007669"/>
    <property type="project" value="UniProtKB-KW"/>
</dbReference>
<sequence length="63" mass="7249">MNPAELTNKPDREINEFLKETSGRLKHSRVLHAAGKLKNVRELAMLRKDIARAKTILALRQKQ</sequence>
<evidence type="ECO:0000313" key="7">
    <source>
        <dbReference type="Proteomes" id="UP000178869"/>
    </source>
</evidence>
<dbReference type="EMBL" id="MHSR01000019">
    <property type="protein sequence ID" value="OHA46214.1"/>
    <property type="molecule type" value="Genomic_DNA"/>
</dbReference>
<comment type="caution">
    <text evidence="6">The sequence shown here is derived from an EMBL/GenBank/DDBJ whole genome shotgun (WGS) entry which is preliminary data.</text>
</comment>
<organism evidence="6 7">
    <name type="scientific">Candidatus Terrybacteria bacterium RIFCSPHIGHO2_01_FULL_43_35</name>
    <dbReference type="NCBI Taxonomy" id="1802361"/>
    <lineage>
        <taxon>Bacteria</taxon>
        <taxon>Candidatus Terryibacteriota</taxon>
    </lineage>
</organism>
<evidence type="ECO:0000256" key="1">
    <source>
        <dbReference type="ARBA" id="ARBA00009254"/>
    </source>
</evidence>
<dbReference type="Pfam" id="PF00831">
    <property type="entry name" value="Ribosomal_L29"/>
    <property type="match status" value="1"/>
</dbReference>
<evidence type="ECO:0000256" key="2">
    <source>
        <dbReference type="ARBA" id="ARBA00022980"/>
    </source>
</evidence>
<accession>A0A1G2PD05</accession>